<evidence type="ECO:0000256" key="5">
    <source>
        <dbReference type="SAM" id="MobiDB-lite"/>
    </source>
</evidence>
<name>A0A9P6B3K5_9AGAM</name>
<dbReference type="OrthoDB" id="512667at2759"/>
<evidence type="ECO:0000313" key="7">
    <source>
        <dbReference type="EMBL" id="KAF9516935.1"/>
    </source>
</evidence>
<gene>
    <name evidence="7" type="ORF">BS47DRAFT_584226</name>
</gene>
<dbReference type="Proteomes" id="UP000886523">
    <property type="component" value="Unassembled WGS sequence"/>
</dbReference>
<keyword evidence="3" id="KW-0862">Zinc</keyword>
<feature type="compositionally biased region" description="Basic and acidic residues" evidence="5">
    <location>
        <begin position="95"/>
        <end position="105"/>
    </location>
</feature>
<sequence>MRRTPLSALSQSLFPRTTPSLYLSWVPLSAPTGGVGPSRPHSSLVHGCVHSSTAYPEILLRSTRPHYRHSPIRAFTTTIPSHNSESASSSSAENQDEKETPEEPRLSLTFTCTAPIPSSSSALPPSGDLTAGPTVATDVSTATSACNHRSTHTFTKRAYEHGIVIIACPSCNSRHLIADNLGWFKNQDGSEGGRTVEDFVRAQGQQVTRGKVVQGAGGSVEVFVE</sequence>
<dbReference type="EMBL" id="MU128935">
    <property type="protein sequence ID" value="KAF9516935.1"/>
    <property type="molecule type" value="Genomic_DNA"/>
</dbReference>
<dbReference type="AlphaFoldDB" id="A0A9P6B3K5"/>
<dbReference type="GO" id="GO:0005739">
    <property type="term" value="C:mitochondrion"/>
    <property type="evidence" value="ECO:0007669"/>
    <property type="project" value="TreeGrafter"/>
</dbReference>
<evidence type="ECO:0000313" key="8">
    <source>
        <dbReference type="Proteomes" id="UP000886523"/>
    </source>
</evidence>
<reference evidence="7" key="1">
    <citation type="journal article" date="2020" name="Nat. Commun.">
        <title>Large-scale genome sequencing of mycorrhizal fungi provides insights into the early evolution of symbiotic traits.</title>
        <authorList>
            <person name="Miyauchi S."/>
            <person name="Kiss E."/>
            <person name="Kuo A."/>
            <person name="Drula E."/>
            <person name="Kohler A."/>
            <person name="Sanchez-Garcia M."/>
            <person name="Morin E."/>
            <person name="Andreopoulos B."/>
            <person name="Barry K.W."/>
            <person name="Bonito G."/>
            <person name="Buee M."/>
            <person name="Carver A."/>
            <person name="Chen C."/>
            <person name="Cichocki N."/>
            <person name="Clum A."/>
            <person name="Culley D."/>
            <person name="Crous P.W."/>
            <person name="Fauchery L."/>
            <person name="Girlanda M."/>
            <person name="Hayes R.D."/>
            <person name="Keri Z."/>
            <person name="LaButti K."/>
            <person name="Lipzen A."/>
            <person name="Lombard V."/>
            <person name="Magnuson J."/>
            <person name="Maillard F."/>
            <person name="Murat C."/>
            <person name="Nolan M."/>
            <person name="Ohm R.A."/>
            <person name="Pangilinan J."/>
            <person name="Pereira M.F."/>
            <person name="Perotto S."/>
            <person name="Peter M."/>
            <person name="Pfister S."/>
            <person name="Riley R."/>
            <person name="Sitrit Y."/>
            <person name="Stielow J.B."/>
            <person name="Szollosi G."/>
            <person name="Zifcakova L."/>
            <person name="Stursova M."/>
            <person name="Spatafora J.W."/>
            <person name="Tedersoo L."/>
            <person name="Vaario L.M."/>
            <person name="Yamada A."/>
            <person name="Yan M."/>
            <person name="Wang P."/>
            <person name="Xu J."/>
            <person name="Bruns T."/>
            <person name="Baldrian P."/>
            <person name="Vilgalys R."/>
            <person name="Dunand C."/>
            <person name="Henrissat B."/>
            <person name="Grigoriev I.V."/>
            <person name="Hibbett D."/>
            <person name="Nagy L.G."/>
            <person name="Martin F.M."/>
        </authorList>
    </citation>
    <scope>NUCLEOTIDE SEQUENCE</scope>
    <source>
        <strain evidence="7">UP504</strain>
    </source>
</reference>
<evidence type="ECO:0000259" key="6">
    <source>
        <dbReference type="PROSITE" id="PS51501"/>
    </source>
</evidence>
<protein>
    <recommendedName>
        <fullName evidence="6">DNL-type domain-containing protein</fullName>
    </recommendedName>
</protein>
<dbReference type="GO" id="GO:0008270">
    <property type="term" value="F:zinc ion binding"/>
    <property type="evidence" value="ECO:0007669"/>
    <property type="project" value="UniProtKB-KW"/>
</dbReference>
<evidence type="ECO:0000256" key="2">
    <source>
        <dbReference type="ARBA" id="ARBA00022771"/>
    </source>
</evidence>
<dbReference type="GO" id="GO:0050821">
    <property type="term" value="P:protein stabilization"/>
    <property type="evidence" value="ECO:0007669"/>
    <property type="project" value="TreeGrafter"/>
</dbReference>
<proteinExistence type="predicted"/>
<evidence type="ECO:0000256" key="3">
    <source>
        <dbReference type="ARBA" id="ARBA00022833"/>
    </source>
</evidence>
<keyword evidence="8" id="KW-1185">Reference proteome</keyword>
<evidence type="ECO:0000256" key="1">
    <source>
        <dbReference type="ARBA" id="ARBA00022723"/>
    </source>
</evidence>
<dbReference type="InterPro" id="IPR007853">
    <property type="entry name" value="Znf_DNL-typ"/>
</dbReference>
<dbReference type="GO" id="GO:0006457">
    <property type="term" value="P:protein folding"/>
    <property type="evidence" value="ECO:0007669"/>
    <property type="project" value="TreeGrafter"/>
</dbReference>
<dbReference type="Pfam" id="PF05180">
    <property type="entry name" value="zf-DNL"/>
    <property type="match status" value="1"/>
</dbReference>
<dbReference type="GO" id="GO:0051087">
    <property type="term" value="F:protein-folding chaperone binding"/>
    <property type="evidence" value="ECO:0007669"/>
    <property type="project" value="TreeGrafter"/>
</dbReference>
<keyword evidence="1" id="KW-0479">Metal-binding</keyword>
<dbReference type="PROSITE" id="PS51501">
    <property type="entry name" value="ZF_DNL"/>
    <property type="match status" value="1"/>
</dbReference>
<comment type="caution">
    <text evidence="7">The sequence shown here is derived from an EMBL/GenBank/DDBJ whole genome shotgun (WGS) entry which is preliminary data.</text>
</comment>
<dbReference type="PANTHER" id="PTHR20922">
    <property type="entry name" value="DNL-TYPE ZINC FINGER PROTEIN"/>
    <property type="match status" value="1"/>
</dbReference>
<keyword evidence="2 4" id="KW-0863">Zinc-finger</keyword>
<evidence type="ECO:0000256" key="4">
    <source>
        <dbReference type="PROSITE-ProRule" id="PRU00834"/>
    </source>
</evidence>
<feature type="region of interest" description="Disordered" evidence="5">
    <location>
        <begin position="76"/>
        <end position="106"/>
    </location>
</feature>
<dbReference type="GO" id="GO:0030150">
    <property type="term" value="P:protein import into mitochondrial matrix"/>
    <property type="evidence" value="ECO:0007669"/>
    <property type="project" value="TreeGrafter"/>
</dbReference>
<feature type="domain" description="DNL-type" evidence="6">
    <location>
        <begin position="132"/>
        <end position="225"/>
    </location>
</feature>
<organism evidence="7 8">
    <name type="scientific">Hydnum rufescens UP504</name>
    <dbReference type="NCBI Taxonomy" id="1448309"/>
    <lineage>
        <taxon>Eukaryota</taxon>
        <taxon>Fungi</taxon>
        <taxon>Dikarya</taxon>
        <taxon>Basidiomycota</taxon>
        <taxon>Agaricomycotina</taxon>
        <taxon>Agaricomycetes</taxon>
        <taxon>Cantharellales</taxon>
        <taxon>Hydnaceae</taxon>
        <taxon>Hydnum</taxon>
    </lineage>
</organism>
<dbReference type="InterPro" id="IPR024158">
    <property type="entry name" value="Mt_import_TIM15"/>
</dbReference>
<feature type="compositionally biased region" description="Low complexity" evidence="5">
    <location>
        <begin position="83"/>
        <end position="93"/>
    </location>
</feature>
<accession>A0A9P6B3K5</accession>
<dbReference type="PANTHER" id="PTHR20922:SF13">
    <property type="entry name" value="DNL-TYPE ZINC FINGER PROTEIN"/>
    <property type="match status" value="1"/>
</dbReference>